<feature type="binding site" evidence="6">
    <location>
        <begin position="486"/>
        <end position="487"/>
    </location>
    <ligand>
        <name>S-adenosyl-L-methionine</name>
        <dbReference type="ChEBI" id="CHEBI:59789"/>
    </ligand>
</feature>
<dbReference type="GO" id="GO:0005829">
    <property type="term" value="C:cytosol"/>
    <property type="evidence" value="ECO:0007669"/>
    <property type="project" value="TreeGrafter"/>
</dbReference>
<dbReference type="EMBL" id="CP099426">
    <property type="protein sequence ID" value="USW56754.1"/>
    <property type="molecule type" value="Genomic_DNA"/>
</dbReference>
<dbReference type="GO" id="GO:0006355">
    <property type="term" value="P:regulation of DNA-templated transcription"/>
    <property type="evidence" value="ECO:0007669"/>
    <property type="project" value="TreeGrafter"/>
</dbReference>
<feature type="binding site" evidence="6">
    <location>
        <position position="389"/>
    </location>
    <ligand>
        <name>S-adenosyl-L-methionine</name>
        <dbReference type="ChEBI" id="CHEBI:59789"/>
    </ligand>
</feature>
<dbReference type="GO" id="GO:0016274">
    <property type="term" value="F:protein-arginine N-methyltransferase activity"/>
    <property type="evidence" value="ECO:0007669"/>
    <property type="project" value="InterPro"/>
</dbReference>
<dbReference type="InterPro" id="IPR025799">
    <property type="entry name" value="Arg_MeTrfase"/>
</dbReference>
<evidence type="ECO:0000259" key="10">
    <source>
        <dbReference type="Pfam" id="PF17286"/>
    </source>
</evidence>
<evidence type="ECO:0000256" key="5">
    <source>
        <dbReference type="PIRSR" id="PIRSR015894-1"/>
    </source>
</evidence>
<feature type="binding site" evidence="6">
    <location>
        <begin position="398"/>
        <end position="399"/>
    </location>
    <ligand>
        <name>S-adenosyl-L-methionine</name>
        <dbReference type="ChEBI" id="CHEBI:59789"/>
    </ligand>
</feature>
<evidence type="ECO:0000313" key="12">
    <source>
        <dbReference type="Proteomes" id="UP001056384"/>
    </source>
</evidence>
<dbReference type="GO" id="GO:0005634">
    <property type="term" value="C:nucleus"/>
    <property type="evidence" value="ECO:0007669"/>
    <property type="project" value="TreeGrafter"/>
</dbReference>
<feature type="site" description="Critical for specifying symmetric addition of methyl groups" evidence="7">
    <location>
        <position position="392"/>
    </location>
</feature>
<feature type="domain" description="PRMT5 TIM barrel" evidence="9">
    <location>
        <begin position="43"/>
        <end position="354"/>
    </location>
</feature>
<evidence type="ECO:0000259" key="8">
    <source>
        <dbReference type="Pfam" id="PF05185"/>
    </source>
</evidence>
<dbReference type="Pfam" id="PF17285">
    <property type="entry name" value="PRMT5_TIM"/>
    <property type="match status" value="1"/>
</dbReference>
<sequence length="768" mass="85410">MAHPEQDQSVPEKLPTTIYIGHHESQRSAPVTPSLLGQAHLSGYDMLTAPLTTSHFQSRVLSTLEAYVKSLKDAASNIEVVPLPTISPLMPEDTDLGPDDSNLAIIGVVSPWIDLGSPDPLIAHISRQVFSLEVAYAAFVGVANVLVHGPIEGADQVQYARAILEALGLGPYVQLQILLPMTGELELEGADGAHLSELAREKYLTPPSEDDEVEDPELFGSWETWNTIRTMCQYSNKLTVALELPRQLPLLELQSRWYSEPVRALVLPRTSFLRNQSGFPVLDKTHQQLLSRFLRLKFAPWVLLADVDPIEAPDGTRNSIITSEPTPAEAALAVSKGKAADPVAHLRYVRRLQQMQSTLPPVERFGQGYQDYVQSPLQPLTDNLESVTYEVFEKDPVKYEWYERAVAAALKDIHAKLGDNKRPIICAVAGAGRGPLVTRVLRASKSTGISIVPCAVEKNPNAHVLIQRRNATDPLWHKQVLVYKSDMRSWPGPTIAGQIHKVDILVSELLGSFADNELSPECLDGVQHVLNPEHGVNIPQSYSAHFTPIATPRLHSDLLSRSGDEKWELPAVVMLHQYDDLCRVSDADGQMQSVVFPELTPDVKDAWIFSHPLPPAILSQAEKRAGGTLDAGGFTGGDGKNEHNIRSCRATFTAQNRGICHGLAGYFETILYTPEDKTDLPIELSTNPLTMDQKSKDMISWFPIFFPLKTPLYVPDGAEIEVWMWRQTDDRKVWYEWSVEVYVTVNEKRRWKVAESELHSSRKNGCLM</sequence>
<dbReference type="Proteomes" id="UP001056384">
    <property type="component" value="Chromosome 9"/>
</dbReference>
<feature type="active site" description="Proton donor/acceptor" evidence="5">
    <location>
        <position position="517"/>
    </location>
</feature>
<name>A0A9Q9AXB0_9PEZI</name>
<feature type="binding site" evidence="6">
    <location>
        <position position="457"/>
    </location>
    <ligand>
        <name>S-adenosyl-L-methionine</name>
        <dbReference type="ChEBI" id="CHEBI:59789"/>
    </ligand>
</feature>
<dbReference type="SUPFAM" id="SSF53335">
    <property type="entry name" value="S-adenosyl-L-methionine-dependent methyltransferases"/>
    <property type="match status" value="1"/>
</dbReference>
<dbReference type="PANTHER" id="PTHR10738:SF0">
    <property type="entry name" value="PROTEIN ARGININE N-METHYLTRANSFERASE 5"/>
    <property type="match status" value="1"/>
</dbReference>
<feature type="active site" description="Proton donor/acceptor" evidence="5">
    <location>
        <position position="508"/>
    </location>
</feature>
<evidence type="ECO:0000313" key="11">
    <source>
        <dbReference type="EMBL" id="USW56754.1"/>
    </source>
</evidence>
<evidence type="ECO:0000259" key="9">
    <source>
        <dbReference type="Pfam" id="PF17285"/>
    </source>
</evidence>
<dbReference type="PIRSF" id="PIRSF015894">
    <property type="entry name" value="Skb1_MeTrfase"/>
    <property type="match status" value="1"/>
</dbReference>
<dbReference type="Gene3D" id="3.20.20.150">
    <property type="entry name" value="Divalent-metal-dependent TIM barrel enzymes"/>
    <property type="match status" value="1"/>
</dbReference>
<dbReference type="InterPro" id="IPR035248">
    <property type="entry name" value="PRMT5_C"/>
</dbReference>
<accession>A0A9Q9AXB0</accession>
<gene>
    <name evidence="11" type="ORF">Slin15195_G100730</name>
</gene>
<evidence type="ECO:0000256" key="1">
    <source>
        <dbReference type="ARBA" id="ARBA00022603"/>
    </source>
</evidence>
<keyword evidence="2 4" id="KW-0808">Transferase</keyword>
<dbReference type="OrthoDB" id="1368803at2759"/>
<dbReference type="Gene3D" id="2.70.160.11">
    <property type="entry name" value="Hnrnp arginine n-methyltransferase1"/>
    <property type="match status" value="1"/>
</dbReference>
<protein>
    <recommendedName>
        <fullName evidence="4">Protein arginine N-methyltransferase</fullName>
    </recommendedName>
</protein>
<reference evidence="11" key="1">
    <citation type="submission" date="2022-06" db="EMBL/GenBank/DDBJ databases">
        <title>Complete genome sequences of two strains of the flax pathogen Septoria linicola.</title>
        <authorList>
            <person name="Lapalu N."/>
            <person name="Simon A."/>
            <person name="Demenou B."/>
            <person name="Paumier D."/>
            <person name="Guillot M.-P."/>
            <person name="Gout L."/>
            <person name="Valade R."/>
        </authorList>
    </citation>
    <scope>NUCLEOTIDE SEQUENCE</scope>
    <source>
        <strain evidence="11">SE15195</strain>
    </source>
</reference>
<proteinExistence type="inferred from homology"/>
<feature type="domain" description="PRMT5 arginine-N-methyltransferase" evidence="8">
    <location>
        <begin position="363"/>
        <end position="538"/>
    </location>
</feature>
<dbReference type="InterPro" id="IPR035247">
    <property type="entry name" value="PRMT5_TIM"/>
</dbReference>
<organism evidence="11 12">
    <name type="scientific">Septoria linicola</name>
    <dbReference type="NCBI Taxonomy" id="215465"/>
    <lineage>
        <taxon>Eukaryota</taxon>
        <taxon>Fungi</taxon>
        <taxon>Dikarya</taxon>
        <taxon>Ascomycota</taxon>
        <taxon>Pezizomycotina</taxon>
        <taxon>Dothideomycetes</taxon>
        <taxon>Dothideomycetidae</taxon>
        <taxon>Mycosphaerellales</taxon>
        <taxon>Mycosphaerellaceae</taxon>
        <taxon>Septoria</taxon>
    </lineage>
</organism>
<evidence type="ECO:0000256" key="4">
    <source>
        <dbReference type="PIRNR" id="PIRNR015894"/>
    </source>
</evidence>
<evidence type="ECO:0000256" key="7">
    <source>
        <dbReference type="PIRSR" id="PIRSR015894-3"/>
    </source>
</evidence>
<keyword evidence="1 4" id="KW-0489">Methyltransferase</keyword>
<keyword evidence="3 4" id="KW-0949">S-adenosyl-L-methionine</keyword>
<evidence type="ECO:0000256" key="2">
    <source>
        <dbReference type="ARBA" id="ARBA00022679"/>
    </source>
</evidence>
<dbReference type="InterPro" id="IPR007857">
    <property type="entry name" value="Arg_MeTrfase_PRMT5"/>
</dbReference>
<evidence type="ECO:0000256" key="3">
    <source>
        <dbReference type="ARBA" id="ARBA00022691"/>
    </source>
</evidence>
<dbReference type="PROSITE" id="PS51678">
    <property type="entry name" value="SAM_MT_PRMT"/>
    <property type="match status" value="1"/>
</dbReference>
<evidence type="ECO:0000256" key="6">
    <source>
        <dbReference type="PIRSR" id="PIRSR015894-2"/>
    </source>
</evidence>
<dbReference type="Gene3D" id="3.40.50.150">
    <property type="entry name" value="Vaccinia Virus protein VP39"/>
    <property type="match status" value="1"/>
</dbReference>
<dbReference type="AlphaFoldDB" id="A0A9Q9AXB0"/>
<dbReference type="InterPro" id="IPR029063">
    <property type="entry name" value="SAM-dependent_MTases_sf"/>
</dbReference>
<keyword evidence="12" id="KW-1185">Reference proteome</keyword>
<dbReference type="GO" id="GO:0032259">
    <property type="term" value="P:methylation"/>
    <property type="evidence" value="ECO:0007669"/>
    <property type="project" value="UniProtKB-KW"/>
</dbReference>
<feature type="domain" description="PRMT5 oligomerisation" evidence="10">
    <location>
        <begin position="541"/>
        <end position="767"/>
    </location>
</feature>
<dbReference type="PANTHER" id="PTHR10738">
    <property type="entry name" value="PROTEIN ARGININE N-METHYLTRANSFERASE 5"/>
    <property type="match status" value="1"/>
</dbReference>
<dbReference type="InterPro" id="IPR035075">
    <property type="entry name" value="PRMT5"/>
</dbReference>
<comment type="similarity">
    <text evidence="4">Belongs to the class I-like SAM-binding methyltransferase superfamily.</text>
</comment>
<dbReference type="Pfam" id="PF17286">
    <property type="entry name" value="PRMT5_C"/>
    <property type="match status" value="1"/>
</dbReference>
<dbReference type="Pfam" id="PF05185">
    <property type="entry name" value="PRMT5"/>
    <property type="match status" value="1"/>
</dbReference>